<protein>
    <submittedName>
        <fullName evidence="1">Uncharacterized protein</fullName>
    </submittedName>
</protein>
<sequence>CFPEFWNVSSVVLEGLVCTKRDLILVKTTTGKSADGGSVRRWPYSRLGMGALGSSAGQSHRKSCDTQSVFVWERE</sequence>
<dbReference type="AlphaFoldDB" id="A0A3B3R6I5"/>
<dbReference type="Ensembl" id="ENSPKIT00000038233.1">
    <property type="protein sequence ID" value="ENSPKIP00000013804.1"/>
    <property type="gene ID" value="ENSPKIG00000001098.1"/>
</dbReference>
<keyword evidence="2" id="KW-1185">Reference proteome</keyword>
<proteinExistence type="predicted"/>
<name>A0A3B3R6I5_9TELE</name>
<evidence type="ECO:0000313" key="2">
    <source>
        <dbReference type="Proteomes" id="UP000261540"/>
    </source>
</evidence>
<dbReference type="Proteomes" id="UP000261540">
    <property type="component" value="Unplaced"/>
</dbReference>
<organism evidence="1 2">
    <name type="scientific">Paramormyrops kingsleyae</name>
    <dbReference type="NCBI Taxonomy" id="1676925"/>
    <lineage>
        <taxon>Eukaryota</taxon>
        <taxon>Metazoa</taxon>
        <taxon>Chordata</taxon>
        <taxon>Craniata</taxon>
        <taxon>Vertebrata</taxon>
        <taxon>Euteleostomi</taxon>
        <taxon>Actinopterygii</taxon>
        <taxon>Neopterygii</taxon>
        <taxon>Teleostei</taxon>
        <taxon>Osteoglossocephala</taxon>
        <taxon>Osteoglossomorpha</taxon>
        <taxon>Osteoglossiformes</taxon>
        <taxon>Mormyridae</taxon>
        <taxon>Paramormyrops</taxon>
    </lineage>
</organism>
<accession>A0A3B3R6I5</accession>
<reference evidence="1" key="2">
    <citation type="submission" date="2025-09" db="UniProtKB">
        <authorList>
            <consortium name="Ensembl"/>
        </authorList>
    </citation>
    <scope>IDENTIFICATION</scope>
</reference>
<reference evidence="1" key="1">
    <citation type="submission" date="2025-08" db="UniProtKB">
        <authorList>
            <consortium name="Ensembl"/>
        </authorList>
    </citation>
    <scope>IDENTIFICATION</scope>
</reference>
<evidence type="ECO:0000313" key="1">
    <source>
        <dbReference type="Ensembl" id="ENSPKIP00000013804.1"/>
    </source>
</evidence>